<comment type="caution">
    <text evidence="1">The sequence shown here is derived from an EMBL/GenBank/DDBJ whole genome shotgun (WGS) entry which is preliminary data.</text>
</comment>
<gene>
    <name evidence="1" type="ORF">STAS_22592</name>
</gene>
<dbReference type="EMBL" id="BKCP01007183">
    <property type="protein sequence ID" value="GER45621.1"/>
    <property type="molecule type" value="Genomic_DNA"/>
</dbReference>
<sequence>IESSDKYLRCVPPIRVRAIAISSASSCVSRNSSASLMYVTPRSDQGNFLRRYDEALPARAGAAAQPALFSPGIGECFVFNLLRTLGPLVTSSLSRRLARAPLIQVGENSSSTGQKAIDRLLAGVSYGKGSFNSQARYFYD</sequence>
<reference evidence="2" key="1">
    <citation type="journal article" date="2019" name="Curr. Biol.">
        <title>Genome Sequence of Striga asiatica Provides Insight into the Evolution of Plant Parasitism.</title>
        <authorList>
            <person name="Yoshida S."/>
            <person name="Kim S."/>
            <person name="Wafula E.K."/>
            <person name="Tanskanen J."/>
            <person name="Kim Y.M."/>
            <person name="Honaas L."/>
            <person name="Yang Z."/>
            <person name="Spallek T."/>
            <person name="Conn C.E."/>
            <person name="Ichihashi Y."/>
            <person name="Cheong K."/>
            <person name="Cui S."/>
            <person name="Der J.P."/>
            <person name="Gundlach H."/>
            <person name="Jiao Y."/>
            <person name="Hori C."/>
            <person name="Ishida J.K."/>
            <person name="Kasahara H."/>
            <person name="Kiba T."/>
            <person name="Kim M.S."/>
            <person name="Koo N."/>
            <person name="Laohavisit A."/>
            <person name="Lee Y.H."/>
            <person name="Lumba S."/>
            <person name="McCourt P."/>
            <person name="Mortimer J.C."/>
            <person name="Mutuku J.M."/>
            <person name="Nomura T."/>
            <person name="Sasaki-Sekimoto Y."/>
            <person name="Seto Y."/>
            <person name="Wang Y."/>
            <person name="Wakatake T."/>
            <person name="Sakakibara H."/>
            <person name="Demura T."/>
            <person name="Yamaguchi S."/>
            <person name="Yoneyama K."/>
            <person name="Manabe R.I."/>
            <person name="Nelson D.C."/>
            <person name="Schulman A.H."/>
            <person name="Timko M.P."/>
            <person name="dePamphilis C.W."/>
            <person name="Choi D."/>
            <person name="Shirasu K."/>
        </authorList>
    </citation>
    <scope>NUCLEOTIDE SEQUENCE [LARGE SCALE GENOMIC DNA]</scope>
    <source>
        <strain evidence="2">cv. UVA1</strain>
    </source>
</reference>
<evidence type="ECO:0000313" key="1">
    <source>
        <dbReference type="EMBL" id="GER45621.1"/>
    </source>
</evidence>
<evidence type="ECO:0000313" key="2">
    <source>
        <dbReference type="Proteomes" id="UP000325081"/>
    </source>
</evidence>
<feature type="non-terminal residue" evidence="1">
    <location>
        <position position="1"/>
    </location>
</feature>
<keyword evidence="2" id="KW-1185">Reference proteome</keyword>
<accession>A0A5A7QNX0</accession>
<organism evidence="1 2">
    <name type="scientific">Striga asiatica</name>
    <name type="common">Asiatic witchweed</name>
    <name type="synonym">Buchnera asiatica</name>
    <dbReference type="NCBI Taxonomy" id="4170"/>
    <lineage>
        <taxon>Eukaryota</taxon>
        <taxon>Viridiplantae</taxon>
        <taxon>Streptophyta</taxon>
        <taxon>Embryophyta</taxon>
        <taxon>Tracheophyta</taxon>
        <taxon>Spermatophyta</taxon>
        <taxon>Magnoliopsida</taxon>
        <taxon>eudicotyledons</taxon>
        <taxon>Gunneridae</taxon>
        <taxon>Pentapetalae</taxon>
        <taxon>asterids</taxon>
        <taxon>lamiids</taxon>
        <taxon>Lamiales</taxon>
        <taxon>Orobanchaceae</taxon>
        <taxon>Buchnereae</taxon>
        <taxon>Striga</taxon>
    </lineage>
</organism>
<dbReference type="Proteomes" id="UP000325081">
    <property type="component" value="Unassembled WGS sequence"/>
</dbReference>
<name>A0A5A7QNX0_STRAF</name>
<protein>
    <submittedName>
        <fullName evidence="1">60 kDa chaperonin 1</fullName>
    </submittedName>
</protein>
<proteinExistence type="predicted"/>
<dbReference type="AlphaFoldDB" id="A0A5A7QNX0"/>